<evidence type="ECO:0000313" key="2">
    <source>
        <dbReference type="EMBL" id="QKV52520.1"/>
    </source>
</evidence>
<dbReference type="InterPro" id="IPR025737">
    <property type="entry name" value="FApF"/>
</dbReference>
<feature type="chain" id="PRO_5026868412" evidence="1">
    <location>
        <begin position="27"/>
        <end position="318"/>
    </location>
</feature>
<sequence>MHLRAAIKSISAGAAIAAVLAGPARADEGGISFWLPGQMGSLAAVPGEAGWSMPVLYVHTSAKGGRDAAFTRGGRVALGLKARADLVLAVPTYTFEKPVWGAQAAVGMGIGGAHMKTNIQATVTGPGGGQVSGSEHDSLNGAADLYPTASLKWNRGVHNFMAYTMGGIPVGAYTAGRLANVGVNHWSLDAGGGYTYFDKKNEFSAVLGFTHNWRNKDTDYKNGTSMHLDWAASHFVSQQVFVGAVGYFYHQLTGDSGSGAKLGEFKSQVTAIGPQLGYFFDWGGRKMYLNLKAYKEFDAKNRAEGWNAWATLLVPLGK</sequence>
<feature type="signal peptide" evidence="1">
    <location>
        <begin position="1"/>
        <end position="26"/>
    </location>
</feature>
<evidence type="ECO:0000256" key="1">
    <source>
        <dbReference type="SAM" id="SignalP"/>
    </source>
</evidence>
<dbReference type="Proteomes" id="UP000509579">
    <property type="component" value="Chromosome"/>
</dbReference>
<evidence type="ECO:0000313" key="3">
    <source>
        <dbReference type="Proteomes" id="UP000509579"/>
    </source>
</evidence>
<protein>
    <submittedName>
        <fullName evidence="2">Transporter</fullName>
    </submittedName>
</protein>
<accession>A0A6N1X433</accession>
<dbReference type="AlphaFoldDB" id="A0A6N1X433"/>
<gene>
    <name evidence="2" type="ORF">HUK68_06120</name>
</gene>
<organism evidence="2 3">
    <name type="scientific">Comamonas antarctica</name>
    <dbReference type="NCBI Taxonomy" id="2743470"/>
    <lineage>
        <taxon>Bacteria</taxon>
        <taxon>Pseudomonadati</taxon>
        <taxon>Pseudomonadota</taxon>
        <taxon>Betaproteobacteria</taxon>
        <taxon>Burkholderiales</taxon>
        <taxon>Comamonadaceae</taxon>
        <taxon>Comamonas</taxon>
    </lineage>
</organism>
<proteinExistence type="predicted"/>
<name>A0A6N1X433_9BURK</name>
<reference evidence="2 3" key="1">
    <citation type="submission" date="2020-06" db="EMBL/GenBank/DDBJ databases">
        <title>Acidovorax antarctica sp. nov., isolated from Corinth ice sheet soil, Antarctic Fields Peninsula.</title>
        <authorList>
            <person name="Xu Q."/>
            <person name="Peng F."/>
        </authorList>
    </citation>
    <scope>NUCLEOTIDE SEQUENCE [LARGE SCALE GENOMIC DNA]</scope>
    <source>
        <strain evidence="2 3">16-35-5</strain>
    </source>
</reference>
<dbReference type="Pfam" id="PF13557">
    <property type="entry name" value="Phenol_MetA_deg"/>
    <property type="match status" value="1"/>
</dbReference>
<dbReference type="EMBL" id="CP054840">
    <property type="protein sequence ID" value="QKV52520.1"/>
    <property type="molecule type" value="Genomic_DNA"/>
</dbReference>
<keyword evidence="1" id="KW-0732">Signal</keyword>
<dbReference type="KEGG" id="aant:HUK68_06120"/>
<keyword evidence="3" id="KW-1185">Reference proteome</keyword>